<name>A0A6P9CIU2_PANGU</name>
<evidence type="ECO:0000313" key="5">
    <source>
        <dbReference type="RefSeq" id="XP_034279071.1"/>
    </source>
</evidence>
<dbReference type="InParanoid" id="A0A6P9CIU2"/>
<proteinExistence type="predicted"/>
<feature type="compositionally biased region" description="Low complexity" evidence="1">
    <location>
        <begin position="28"/>
        <end position="51"/>
    </location>
</feature>
<protein>
    <submittedName>
        <fullName evidence="5">Golgi-associated olfactory signaling regulator</fullName>
    </submittedName>
</protein>
<dbReference type="CTD" id="100507003"/>
<dbReference type="KEGG" id="pgut:117669060"/>
<evidence type="ECO:0000256" key="2">
    <source>
        <dbReference type="SAM" id="Phobius"/>
    </source>
</evidence>
<reference evidence="5" key="1">
    <citation type="submission" date="2025-08" db="UniProtKB">
        <authorList>
            <consortium name="RefSeq"/>
        </authorList>
    </citation>
    <scope>IDENTIFICATION</scope>
    <source>
        <tissue evidence="5">Blood</tissue>
    </source>
</reference>
<feature type="region of interest" description="Disordered" evidence="1">
    <location>
        <begin position="267"/>
        <end position="296"/>
    </location>
</feature>
<feature type="signal peptide" evidence="3">
    <location>
        <begin position="1"/>
        <end position="21"/>
    </location>
</feature>
<dbReference type="OMA" id="NVDDPIR"/>
<feature type="transmembrane region" description="Helical" evidence="2">
    <location>
        <begin position="182"/>
        <end position="203"/>
    </location>
</feature>
<sequence length="312" mass="34394">MNLPCVALGLLLLICLRYARANVSSSTSLYSSSSSLPTTLSSTPPMSSESTQDPKSLLHPSPVTNSPPNSSLPQQNQTQPSITTAQTENTELIQEEDSPFGISDLNVDDPIRNYEWEAAARRADMVLNMTEMFQEEERARFNLSGINMEDPEKNQLAPRGMAVALLKPKGQAGETQGISKNAIALFLWVCGILLCVFVGIYCAHSRGSKKEPFTHHRLNEDAFDDPALSLDRPQHYDWFFNETDGYVYPIPTQIQLKPMQVLSVPDLKQPSPGLETSPEKPAKLETGPDTKEVPRSPVKLECLSPVNLGNLI</sequence>
<accession>A0A6P9CIU2</accession>
<dbReference type="AlphaFoldDB" id="A0A6P9CIU2"/>
<feature type="region of interest" description="Disordered" evidence="1">
    <location>
        <begin position="28"/>
        <end position="84"/>
    </location>
</feature>
<gene>
    <name evidence="5" type="primary">GFY</name>
</gene>
<keyword evidence="4" id="KW-1185">Reference proteome</keyword>
<evidence type="ECO:0000256" key="3">
    <source>
        <dbReference type="SAM" id="SignalP"/>
    </source>
</evidence>
<feature type="compositionally biased region" description="Low complexity" evidence="1">
    <location>
        <begin position="60"/>
        <end position="73"/>
    </location>
</feature>
<feature type="compositionally biased region" description="Polar residues" evidence="1">
    <location>
        <begin position="74"/>
        <end position="84"/>
    </location>
</feature>
<feature type="chain" id="PRO_5028086899" evidence="3">
    <location>
        <begin position="22"/>
        <end position="312"/>
    </location>
</feature>
<keyword evidence="2" id="KW-1133">Transmembrane helix</keyword>
<evidence type="ECO:0000256" key="1">
    <source>
        <dbReference type="SAM" id="MobiDB-lite"/>
    </source>
</evidence>
<keyword evidence="2" id="KW-0812">Transmembrane</keyword>
<organism evidence="4 5">
    <name type="scientific">Pantherophis guttatus</name>
    <name type="common">Corn snake</name>
    <name type="synonym">Elaphe guttata</name>
    <dbReference type="NCBI Taxonomy" id="94885"/>
    <lineage>
        <taxon>Eukaryota</taxon>
        <taxon>Metazoa</taxon>
        <taxon>Chordata</taxon>
        <taxon>Craniata</taxon>
        <taxon>Vertebrata</taxon>
        <taxon>Euteleostomi</taxon>
        <taxon>Lepidosauria</taxon>
        <taxon>Squamata</taxon>
        <taxon>Bifurcata</taxon>
        <taxon>Unidentata</taxon>
        <taxon>Episquamata</taxon>
        <taxon>Toxicofera</taxon>
        <taxon>Serpentes</taxon>
        <taxon>Colubroidea</taxon>
        <taxon>Colubridae</taxon>
        <taxon>Colubrinae</taxon>
        <taxon>Pantherophis</taxon>
    </lineage>
</organism>
<dbReference type="RefSeq" id="XP_034279071.1">
    <property type="nucleotide sequence ID" value="XM_034423180.1"/>
</dbReference>
<keyword evidence="2" id="KW-0472">Membrane</keyword>
<keyword evidence="3" id="KW-0732">Signal</keyword>
<dbReference type="GeneID" id="117669060"/>
<dbReference type="Proteomes" id="UP001652622">
    <property type="component" value="Unplaced"/>
</dbReference>
<feature type="compositionally biased region" description="Basic and acidic residues" evidence="1">
    <location>
        <begin position="277"/>
        <end position="294"/>
    </location>
</feature>
<evidence type="ECO:0000313" key="4">
    <source>
        <dbReference type="Proteomes" id="UP001652622"/>
    </source>
</evidence>